<dbReference type="EMBL" id="CP089983">
    <property type="protein sequence ID" value="WXB01912.1"/>
    <property type="molecule type" value="Genomic_DNA"/>
</dbReference>
<reference evidence="6" key="1">
    <citation type="submission" date="2021-12" db="EMBL/GenBank/DDBJ databases">
        <title>Discovery of the Pendulisporaceae a myxobacterial family with distinct sporulation behavior and unique specialized metabolism.</title>
        <authorList>
            <person name="Garcia R."/>
            <person name="Popoff A."/>
            <person name="Bader C.D."/>
            <person name="Loehr J."/>
            <person name="Walesch S."/>
            <person name="Walt C."/>
            <person name="Boldt J."/>
            <person name="Bunk B."/>
            <person name="Haeckl F.J.F.P.J."/>
            <person name="Gunesch A.P."/>
            <person name="Birkelbach J."/>
            <person name="Nuebel U."/>
            <person name="Pietschmann T."/>
            <person name="Bach T."/>
            <person name="Mueller R."/>
        </authorList>
    </citation>
    <scope>NUCLEOTIDE SEQUENCE</scope>
    <source>
        <strain evidence="6">MSr11367</strain>
    </source>
</reference>
<dbReference type="SMART" id="SM00220">
    <property type="entry name" value="S_TKc"/>
    <property type="match status" value="1"/>
</dbReference>
<dbReference type="Proteomes" id="UP001374803">
    <property type="component" value="Chromosome"/>
</dbReference>
<dbReference type="Gene3D" id="3.30.200.20">
    <property type="entry name" value="Phosphorylase Kinase, domain 1"/>
    <property type="match status" value="1"/>
</dbReference>
<name>A0ABZ2KTA2_9BACT</name>
<dbReference type="InterPro" id="IPR027417">
    <property type="entry name" value="P-loop_NTPase"/>
</dbReference>
<dbReference type="InterPro" id="IPR000719">
    <property type="entry name" value="Prot_kinase_dom"/>
</dbReference>
<evidence type="ECO:0000313" key="6">
    <source>
        <dbReference type="EMBL" id="WXB01912.1"/>
    </source>
</evidence>
<evidence type="ECO:0000259" key="5">
    <source>
        <dbReference type="PROSITE" id="PS50011"/>
    </source>
</evidence>
<organism evidence="6 7">
    <name type="scientific">Pendulispora rubella</name>
    <dbReference type="NCBI Taxonomy" id="2741070"/>
    <lineage>
        <taxon>Bacteria</taxon>
        <taxon>Pseudomonadati</taxon>
        <taxon>Myxococcota</taxon>
        <taxon>Myxococcia</taxon>
        <taxon>Myxococcales</taxon>
        <taxon>Sorangiineae</taxon>
        <taxon>Pendulisporaceae</taxon>
        <taxon>Pendulispora</taxon>
    </lineage>
</organism>
<dbReference type="GO" id="GO:0016301">
    <property type="term" value="F:kinase activity"/>
    <property type="evidence" value="ECO:0007669"/>
    <property type="project" value="UniProtKB-KW"/>
</dbReference>
<dbReference type="SUPFAM" id="SSF52540">
    <property type="entry name" value="P-loop containing nucleoside triphosphate hydrolases"/>
    <property type="match status" value="1"/>
</dbReference>
<proteinExistence type="predicted"/>
<keyword evidence="1" id="KW-0808">Transferase</keyword>
<keyword evidence="4" id="KW-0067">ATP-binding</keyword>
<dbReference type="Pfam" id="PF13191">
    <property type="entry name" value="AAA_16"/>
    <property type="match status" value="1"/>
</dbReference>
<dbReference type="PROSITE" id="PS50011">
    <property type="entry name" value="PROTEIN_KINASE_DOM"/>
    <property type="match status" value="1"/>
</dbReference>
<evidence type="ECO:0000256" key="3">
    <source>
        <dbReference type="ARBA" id="ARBA00022777"/>
    </source>
</evidence>
<keyword evidence="7" id="KW-1185">Reference proteome</keyword>
<feature type="domain" description="Protein kinase" evidence="5">
    <location>
        <begin position="1"/>
        <end position="251"/>
    </location>
</feature>
<accession>A0ABZ2KTA2</accession>
<dbReference type="SUPFAM" id="SSF56112">
    <property type="entry name" value="Protein kinase-like (PK-like)"/>
    <property type="match status" value="1"/>
</dbReference>
<evidence type="ECO:0000256" key="1">
    <source>
        <dbReference type="ARBA" id="ARBA00022679"/>
    </source>
</evidence>
<evidence type="ECO:0000313" key="7">
    <source>
        <dbReference type="Proteomes" id="UP001374803"/>
    </source>
</evidence>
<evidence type="ECO:0000256" key="2">
    <source>
        <dbReference type="ARBA" id="ARBA00022741"/>
    </source>
</evidence>
<dbReference type="Gene3D" id="1.10.510.10">
    <property type="entry name" value="Transferase(Phosphotransferase) domain 1"/>
    <property type="match status" value="1"/>
</dbReference>
<dbReference type="PROSITE" id="PS00108">
    <property type="entry name" value="PROTEIN_KINASE_ST"/>
    <property type="match status" value="1"/>
</dbReference>
<sequence>MGTVYRARDQARDDATVALKVLPSFGNHRHFLLRFSREAYMLSQLQHPGIVAYVDHGVTPDGHPFLAMEWLDGEDLGHRLEHSGLRLSDTLRLFRGVADALSAAHGRGFVHRDVKPENIFLRNGAPDSPILLDFGVARLVASELTAAGIALGTPLYMAPEQARGDRDVGPNADVFALGCVIYQCLTGRTPVPNGHPTVVLASLVFDDYPKLRAVRPALPEALDTLLGRMLSKDPRQRPADGRALLDELKALDALSDVSAPEWHAERNVNITCEDELQLVSMLLVVEERVTNLPTQEEVLKGTSRRLQRRALGDALRGRFDAHVEILLDGSMVVAIAQSPRRTASDQVAQAARCAIFLREHLPLHRMVIATGRSIVVENHLLTGEVLDRADTLLGDVERIGAYANDTSHAIWLDSMSAHLLDAQFHVTKRPYAGCYVLESELGIDEARLLLGKPAACVGRDRELTELQLLLDECCEDSVARLAVVTAPSGMGKSCLRREFVRRVQRSHRADVWIGRADPTCGGPPYALLADALRRLVDARDGDDLEAQQHKLGQRVRHHVPAREAQWVTELLGELCGIAFPSERSPQLRQARMDPRKMVAQTTSSFISYLRAESSAHPVLLVLEDVQWADGPTLRLIDAALRDCHDKPVMVLALARPDVHDVFPRLWTQRKRQDFHLDGLSKRASAQLVTLVLGADAAPELVTRIVEHAAGNALFLEELIRYVAHAPSDGMPDTVLAILQARLQNLEPALRRVLRAASVYGGTFWRSGIVALLGERASAPNVDECLEELGHRDLIVKCVTSRLRGDTEYAFRHALVREAAHSLLTDEALKARHRAAAEFLQARGENDLRVLAEHYALGGEVERAASLYARAAAQSPSGG</sequence>
<dbReference type="CDD" id="cd14014">
    <property type="entry name" value="STKc_PknB_like"/>
    <property type="match status" value="1"/>
</dbReference>
<dbReference type="InterPro" id="IPR008271">
    <property type="entry name" value="Ser/Thr_kinase_AS"/>
</dbReference>
<dbReference type="InterPro" id="IPR011009">
    <property type="entry name" value="Kinase-like_dom_sf"/>
</dbReference>
<keyword evidence="2" id="KW-0547">Nucleotide-binding</keyword>
<dbReference type="PANTHER" id="PTHR43289">
    <property type="entry name" value="MITOGEN-ACTIVATED PROTEIN KINASE KINASE KINASE 20-RELATED"/>
    <property type="match status" value="1"/>
</dbReference>
<evidence type="ECO:0000256" key="4">
    <source>
        <dbReference type="ARBA" id="ARBA00022840"/>
    </source>
</evidence>
<protein>
    <submittedName>
        <fullName evidence="6">Protein kinase</fullName>
    </submittedName>
</protein>
<dbReference type="Pfam" id="PF00069">
    <property type="entry name" value="Pkinase"/>
    <property type="match status" value="1"/>
</dbReference>
<keyword evidence="3 6" id="KW-0418">Kinase</keyword>
<dbReference type="PANTHER" id="PTHR43289:SF6">
    <property type="entry name" value="SERINE_THREONINE-PROTEIN KINASE NEKL-3"/>
    <property type="match status" value="1"/>
</dbReference>
<dbReference type="Gene3D" id="3.40.50.300">
    <property type="entry name" value="P-loop containing nucleotide triphosphate hydrolases"/>
    <property type="match status" value="1"/>
</dbReference>
<gene>
    <name evidence="6" type="ORF">LVJ94_33970</name>
</gene>
<dbReference type="InterPro" id="IPR041664">
    <property type="entry name" value="AAA_16"/>
</dbReference>